<evidence type="ECO:0000313" key="3">
    <source>
        <dbReference type="Proteomes" id="UP000324091"/>
    </source>
</evidence>
<feature type="region of interest" description="Disordered" evidence="1">
    <location>
        <begin position="334"/>
        <end position="362"/>
    </location>
</feature>
<accession>A0A5C6P4A8</accession>
<dbReference type="EMBL" id="RHFK02000007">
    <property type="protein sequence ID" value="TWW73050.1"/>
    <property type="molecule type" value="Genomic_DNA"/>
</dbReference>
<evidence type="ECO:0000313" key="2">
    <source>
        <dbReference type="EMBL" id="TWW73050.1"/>
    </source>
</evidence>
<comment type="caution">
    <text evidence="2">The sequence shown here is derived from an EMBL/GenBank/DDBJ whole genome shotgun (WGS) entry which is preliminary data.</text>
</comment>
<evidence type="ECO:0000256" key="1">
    <source>
        <dbReference type="SAM" id="MobiDB-lite"/>
    </source>
</evidence>
<feature type="compositionally biased region" description="Basic and acidic residues" evidence="1">
    <location>
        <begin position="335"/>
        <end position="362"/>
    </location>
</feature>
<feature type="compositionally biased region" description="Basic and acidic residues" evidence="1">
    <location>
        <begin position="153"/>
        <end position="172"/>
    </location>
</feature>
<name>A0A5C6P4A8_9TELE</name>
<dbReference type="AlphaFoldDB" id="A0A5C6P4A8"/>
<feature type="compositionally biased region" description="Basic residues" evidence="1">
    <location>
        <begin position="106"/>
        <end position="117"/>
    </location>
</feature>
<reference evidence="2 3" key="1">
    <citation type="submission" date="2019-04" db="EMBL/GenBank/DDBJ databases">
        <title>Chromosome genome assembly for Takifugu flavidus.</title>
        <authorList>
            <person name="Xiao S."/>
        </authorList>
    </citation>
    <scope>NUCLEOTIDE SEQUENCE [LARGE SCALE GENOMIC DNA]</scope>
    <source>
        <strain evidence="2">HTHZ2018</strain>
        <tissue evidence="2">Muscle</tissue>
    </source>
</reference>
<protein>
    <submittedName>
        <fullName evidence="2">Uncharacterized protein</fullName>
    </submittedName>
</protein>
<organism evidence="2 3">
    <name type="scientific">Takifugu flavidus</name>
    <name type="common">sansaifugu</name>
    <dbReference type="NCBI Taxonomy" id="433684"/>
    <lineage>
        <taxon>Eukaryota</taxon>
        <taxon>Metazoa</taxon>
        <taxon>Chordata</taxon>
        <taxon>Craniata</taxon>
        <taxon>Vertebrata</taxon>
        <taxon>Euteleostomi</taxon>
        <taxon>Actinopterygii</taxon>
        <taxon>Neopterygii</taxon>
        <taxon>Teleostei</taxon>
        <taxon>Neoteleostei</taxon>
        <taxon>Acanthomorphata</taxon>
        <taxon>Eupercaria</taxon>
        <taxon>Tetraodontiformes</taxon>
        <taxon>Tetradontoidea</taxon>
        <taxon>Tetraodontidae</taxon>
        <taxon>Takifugu</taxon>
    </lineage>
</organism>
<proteinExistence type="predicted"/>
<sequence>MELWEKVAGLAGYHLHVKASLITDLPTRLLCPQNAALQRGRGWRAASLVFPSTQSQKQCVFRNDEAAPPFCSSILELSALLPEPTRPAAAADQTGGGGPEAFSHSPTKKMSHVRCKGRPSESLREGGRPYLRPCQLIVICHLSALETPPPTHPAERGNSHPEEGTAGRKEEVNKEEEEAVRGSNEGEKLGGVGVLDWSQIKPLTWEASSSAQRAAAAREFKLKSTRATVWVLVALQEVQKKAALEKESKLIILEAGFADQNAGCCCAQSCVEVTSLACVQSFCSGKQNEQHLPVVFGPPGRCPEGRRPPLLFRPLMEMFEELACSFAGSMKRLSRNPESDGRVGRVGEIGHKENGRRWGRTE</sequence>
<gene>
    <name evidence="2" type="ORF">D4764_15G0004440</name>
</gene>
<keyword evidence="3" id="KW-1185">Reference proteome</keyword>
<dbReference type="Proteomes" id="UP000324091">
    <property type="component" value="Chromosome 15"/>
</dbReference>
<feature type="region of interest" description="Disordered" evidence="1">
    <location>
        <begin position="85"/>
        <end position="126"/>
    </location>
</feature>
<feature type="region of interest" description="Disordered" evidence="1">
    <location>
        <begin position="147"/>
        <end position="186"/>
    </location>
</feature>